<evidence type="ECO:0000256" key="7">
    <source>
        <dbReference type="ARBA" id="ARBA00022840"/>
    </source>
</evidence>
<keyword evidence="6" id="KW-0228">DNA excision</keyword>
<comment type="caution">
    <text evidence="15">The sequence shown here is derived from an EMBL/GenBank/DDBJ whole genome shotgun (WGS) entry which is preliminary data.</text>
</comment>
<keyword evidence="10" id="KW-0234">DNA repair</keyword>
<dbReference type="GO" id="GO:0016887">
    <property type="term" value="F:ATP hydrolysis activity"/>
    <property type="evidence" value="ECO:0007669"/>
    <property type="project" value="InterPro"/>
</dbReference>
<evidence type="ECO:0000256" key="4">
    <source>
        <dbReference type="ARBA" id="ARBA00022741"/>
    </source>
</evidence>
<keyword evidence="5" id="KW-0227">DNA damage</keyword>
<protein>
    <recommendedName>
        <fullName evidence="12">UvrABC system protein A</fullName>
    </recommendedName>
    <alternativeName>
        <fullName evidence="13">Excinuclease ABC subunit A</fullName>
    </alternativeName>
</protein>
<dbReference type="Pfam" id="PF00005">
    <property type="entry name" value="ABC_tran"/>
    <property type="match status" value="1"/>
</dbReference>
<evidence type="ECO:0000256" key="9">
    <source>
        <dbReference type="ARBA" id="ARBA00023125"/>
    </source>
</evidence>
<evidence type="ECO:0000256" key="12">
    <source>
        <dbReference type="ARBA" id="ARBA00039316"/>
    </source>
</evidence>
<evidence type="ECO:0000256" key="1">
    <source>
        <dbReference type="ARBA" id="ARBA00004496"/>
    </source>
</evidence>
<dbReference type="Gene3D" id="3.40.50.300">
    <property type="entry name" value="P-loop containing nucleotide triphosphate hydrolases"/>
    <property type="match status" value="1"/>
</dbReference>
<evidence type="ECO:0000256" key="11">
    <source>
        <dbReference type="ARBA" id="ARBA00038000"/>
    </source>
</evidence>
<accession>A0A2M7U5E2</accession>
<proteinExistence type="inferred from homology"/>
<evidence type="ECO:0000313" key="15">
    <source>
        <dbReference type="EMBL" id="PIZ66126.1"/>
    </source>
</evidence>
<dbReference type="GO" id="GO:0005524">
    <property type="term" value="F:ATP binding"/>
    <property type="evidence" value="ECO:0007669"/>
    <property type="project" value="UniProtKB-KW"/>
</dbReference>
<dbReference type="PANTHER" id="PTHR43152">
    <property type="entry name" value="UVRABC SYSTEM PROTEIN A"/>
    <property type="match status" value="1"/>
</dbReference>
<evidence type="ECO:0000256" key="6">
    <source>
        <dbReference type="ARBA" id="ARBA00022769"/>
    </source>
</evidence>
<dbReference type="Proteomes" id="UP000230027">
    <property type="component" value="Unassembled WGS sequence"/>
</dbReference>
<name>A0A2M7U5E2_9BACT</name>
<dbReference type="GO" id="GO:0006281">
    <property type="term" value="P:DNA repair"/>
    <property type="evidence" value="ECO:0007669"/>
    <property type="project" value="UniProtKB-KW"/>
</dbReference>
<dbReference type="GO" id="GO:0005737">
    <property type="term" value="C:cytoplasm"/>
    <property type="evidence" value="ECO:0007669"/>
    <property type="project" value="UniProtKB-SubCell"/>
</dbReference>
<organism evidence="15 16">
    <name type="scientific">Candidatus Roizmanbacteria bacterium CG_4_10_14_0_2_um_filter_36_9</name>
    <dbReference type="NCBI Taxonomy" id="1974823"/>
    <lineage>
        <taxon>Bacteria</taxon>
        <taxon>Candidatus Roizmaniibacteriota</taxon>
    </lineage>
</organism>
<sequence>MNHIVIKGARENNLKNIDIEIPRNKIVCLVGVSGSGKSTIAFDIIAREGERQYFESLPSYARRYLHKNNRPEVDEIKGVSASIV</sequence>
<feature type="non-terminal residue" evidence="15">
    <location>
        <position position="84"/>
    </location>
</feature>
<dbReference type="InterPro" id="IPR027417">
    <property type="entry name" value="P-loop_NTPase"/>
</dbReference>
<dbReference type="AlphaFoldDB" id="A0A2M7U5E2"/>
<keyword evidence="7" id="KW-0067">ATP-binding</keyword>
<comment type="similarity">
    <text evidence="11">Belongs to the ABC transporter superfamily. UvrA family.</text>
</comment>
<evidence type="ECO:0000313" key="16">
    <source>
        <dbReference type="Proteomes" id="UP000230027"/>
    </source>
</evidence>
<dbReference type="InterPro" id="IPR003439">
    <property type="entry name" value="ABC_transporter-like_ATP-bd"/>
</dbReference>
<dbReference type="GO" id="GO:0003677">
    <property type="term" value="F:DNA binding"/>
    <property type="evidence" value="ECO:0007669"/>
    <property type="project" value="UniProtKB-KW"/>
</dbReference>
<dbReference type="EMBL" id="PFOD01000023">
    <property type="protein sequence ID" value="PIZ66126.1"/>
    <property type="molecule type" value="Genomic_DNA"/>
</dbReference>
<evidence type="ECO:0000259" key="14">
    <source>
        <dbReference type="Pfam" id="PF00005"/>
    </source>
</evidence>
<keyword evidence="4" id="KW-0547">Nucleotide-binding</keyword>
<comment type="subcellular location">
    <subcellularLocation>
        <location evidence="1">Cytoplasm</location>
    </subcellularLocation>
</comment>
<dbReference type="GO" id="GO:0004518">
    <property type="term" value="F:nuclease activity"/>
    <property type="evidence" value="ECO:0007669"/>
    <property type="project" value="UniProtKB-KW"/>
</dbReference>
<evidence type="ECO:0000256" key="3">
    <source>
        <dbReference type="ARBA" id="ARBA00022737"/>
    </source>
</evidence>
<gene>
    <name evidence="15" type="ORF">COY14_00870</name>
</gene>
<evidence type="ECO:0000256" key="13">
    <source>
        <dbReference type="ARBA" id="ARBA00042156"/>
    </source>
</evidence>
<dbReference type="PANTHER" id="PTHR43152:SF3">
    <property type="entry name" value="UVRABC SYSTEM PROTEIN A"/>
    <property type="match status" value="1"/>
</dbReference>
<evidence type="ECO:0000256" key="10">
    <source>
        <dbReference type="ARBA" id="ARBA00023204"/>
    </source>
</evidence>
<dbReference type="SUPFAM" id="SSF52540">
    <property type="entry name" value="P-loop containing nucleoside triphosphate hydrolases"/>
    <property type="match status" value="1"/>
</dbReference>
<evidence type="ECO:0000256" key="8">
    <source>
        <dbReference type="ARBA" id="ARBA00022881"/>
    </source>
</evidence>
<evidence type="ECO:0000256" key="2">
    <source>
        <dbReference type="ARBA" id="ARBA00022490"/>
    </source>
</evidence>
<reference evidence="16" key="1">
    <citation type="submission" date="2017-09" db="EMBL/GenBank/DDBJ databases">
        <title>Depth-based differentiation of microbial function through sediment-hosted aquifers and enrichment of novel symbionts in the deep terrestrial subsurface.</title>
        <authorList>
            <person name="Probst A.J."/>
            <person name="Ladd B."/>
            <person name="Jarett J.K."/>
            <person name="Geller-Mcgrath D.E."/>
            <person name="Sieber C.M.K."/>
            <person name="Emerson J.B."/>
            <person name="Anantharaman K."/>
            <person name="Thomas B.C."/>
            <person name="Malmstrom R."/>
            <person name="Stieglmeier M."/>
            <person name="Klingl A."/>
            <person name="Woyke T."/>
            <person name="Ryan C.M."/>
            <person name="Banfield J.F."/>
        </authorList>
    </citation>
    <scope>NUCLEOTIDE SEQUENCE [LARGE SCALE GENOMIC DNA]</scope>
</reference>
<keyword evidence="8" id="KW-0267">Excision nuclease</keyword>
<keyword evidence="9" id="KW-0238">DNA-binding</keyword>
<evidence type="ECO:0000256" key="5">
    <source>
        <dbReference type="ARBA" id="ARBA00022763"/>
    </source>
</evidence>
<feature type="domain" description="ABC transporter" evidence="14">
    <location>
        <begin position="14"/>
        <end position="41"/>
    </location>
</feature>
<keyword evidence="2" id="KW-0963">Cytoplasm</keyword>
<keyword evidence="3" id="KW-0677">Repeat</keyword>